<dbReference type="STRING" id="303698.A0A1V6U243"/>
<evidence type="ECO:0000313" key="1">
    <source>
        <dbReference type="EMBL" id="OQE32290.1"/>
    </source>
</evidence>
<reference evidence="2" key="1">
    <citation type="journal article" date="2017" name="Nat. Microbiol.">
        <title>Global analysis of biosynthetic gene clusters reveals vast potential of secondary metabolite production in Penicillium species.</title>
        <authorList>
            <person name="Nielsen J.C."/>
            <person name="Grijseels S."/>
            <person name="Prigent S."/>
            <person name="Ji B."/>
            <person name="Dainat J."/>
            <person name="Nielsen K.F."/>
            <person name="Frisvad J.C."/>
            <person name="Workman M."/>
            <person name="Nielsen J."/>
        </authorList>
    </citation>
    <scope>NUCLEOTIDE SEQUENCE [LARGE SCALE GENOMIC DNA]</scope>
    <source>
        <strain evidence="2">IBT 24891</strain>
    </source>
</reference>
<gene>
    <name evidence="1" type="ORF">PENSTE_c001G09502</name>
</gene>
<comment type="caution">
    <text evidence="1">The sequence shown here is derived from an EMBL/GenBank/DDBJ whole genome shotgun (WGS) entry which is preliminary data.</text>
</comment>
<protein>
    <recommendedName>
        <fullName evidence="3">Thiaminase-2/PQQC domain-containing protein</fullName>
    </recommendedName>
</protein>
<proteinExistence type="predicted"/>
<organism evidence="1 2">
    <name type="scientific">Penicillium steckii</name>
    <dbReference type="NCBI Taxonomy" id="303698"/>
    <lineage>
        <taxon>Eukaryota</taxon>
        <taxon>Fungi</taxon>
        <taxon>Dikarya</taxon>
        <taxon>Ascomycota</taxon>
        <taxon>Pezizomycotina</taxon>
        <taxon>Eurotiomycetes</taxon>
        <taxon>Eurotiomycetidae</taxon>
        <taxon>Eurotiales</taxon>
        <taxon>Aspergillaceae</taxon>
        <taxon>Penicillium</taxon>
    </lineage>
</organism>
<dbReference type="InterPro" id="IPR053261">
    <property type="entry name" value="Polyketide-peptide_reg"/>
</dbReference>
<keyword evidence="2" id="KW-1185">Reference proteome</keyword>
<name>A0A1V6U243_9EURO</name>
<dbReference type="EMBL" id="MLKD01000001">
    <property type="protein sequence ID" value="OQE32290.1"/>
    <property type="molecule type" value="Genomic_DNA"/>
</dbReference>
<sequence length="253" mass="28643">MAATYSFTDTLKESNPEVYHKATHPEFARMAFQGQVSKESLGRWLASDIVYLHSYVKSSGLLLQSLDYSDLSNTKSPSNVLADWLIALLASISREENTINEAAVQYGLDITPQLDPDGRMLKSLRNKGSQRWEDLFGRMTVGKGDLPWLENAIIFFVNETVYHEVWINAQKHFNIAQNPIQDEDGGALRNLLTVSWTCKEFGEFIQMGKQAIDQAVRDLVGGEGEKVKDILFHRVKATYDECLSIQIDFFDLN</sequence>
<accession>A0A1V6U243</accession>
<evidence type="ECO:0008006" key="3">
    <source>
        <dbReference type="Google" id="ProtNLM"/>
    </source>
</evidence>
<dbReference type="InterPro" id="IPR016084">
    <property type="entry name" value="Haem_Oase-like_multi-hlx"/>
</dbReference>
<dbReference type="PANTHER" id="PTHR41813">
    <property type="entry name" value="REGULATOR PAB1642, PUTATIVE (AFU_ORTHOLOGUE AFUA_3G11955)-RELATED"/>
    <property type="match status" value="1"/>
</dbReference>
<dbReference type="OrthoDB" id="37730at2759"/>
<dbReference type="SUPFAM" id="SSF48613">
    <property type="entry name" value="Heme oxygenase-like"/>
    <property type="match status" value="1"/>
</dbReference>
<dbReference type="AlphaFoldDB" id="A0A1V6U243"/>
<dbReference type="CDD" id="cd19357">
    <property type="entry name" value="TenA_E_At3g16990-like"/>
    <property type="match status" value="1"/>
</dbReference>
<evidence type="ECO:0000313" key="2">
    <source>
        <dbReference type="Proteomes" id="UP000191285"/>
    </source>
</evidence>
<dbReference type="Gene3D" id="1.20.910.10">
    <property type="entry name" value="Heme oxygenase-like"/>
    <property type="match status" value="1"/>
</dbReference>
<dbReference type="PANTHER" id="PTHR41813:SF2">
    <property type="entry name" value="REGULATOR PAB1642, PUTATIVE (AFU_ORTHOLOGUE AFUA_3G11955)-RELATED"/>
    <property type="match status" value="1"/>
</dbReference>
<dbReference type="Proteomes" id="UP000191285">
    <property type="component" value="Unassembled WGS sequence"/>
</dbReference>